<accession>A0A3B1ACM1</accession>
<dbReference type="Pfam" id="PF05545">
    <property type="entry name" value="FixQ"/>
    <property type="match status" value="1"/>
</dbReference>
<name>A0A3B1ACM1_9ZZZZ</name>
<gene>
    <name evidence="2" type="ORF">MNBD_ALPHA03-1059</name>
</gene>
<sequence length="49" mass="5564">MTHLEVANFAETWGLLFLFGMFVTAIVYALWPANNETFSEAANRPLDDE</sequence>
<protein>
    <recommendedName>
        <fullName evidence="3">Cytochrome c oxidase subunit CcoQ</fullName>
    </recommendedName>
</protein>
<evidence type="ECO:0000256" key="1">
    <source>
        <dbReference type="SAM" id="Phobius"/>
    </source>
</evidence>
<organism evidence="2">
    <name type="scientific">hydrothermal vent metagenome</name>
    <dbReference type="NCBI Taxonomy" id="652676"/>
    <lineage>
        <taxon>unclassified sequences</taxon>
        <taxon>metagenomes</taxon>
        <taxon>ecological metagenomes</taxon>
    </lineage>
</organism>
<dbReference type="AlphaFoldDB" id="A0A3B1ACM1"/>
<evidence type="ECO:0008006" key="3">
    <source>
        <dbReference type="Google" id="ProtNLM"/>
    </source>
</evidence>
<proteinExistence type="predicted"/>
<dbReference type="CDD" id="cd01324">
    <property type="entry name" value="cbb3_Oxidase_CcoQ"/>
    <property type="match status" value="1"/>
</dbReference>
<dbReference type="InterPro" id="IPR008621">
    <property type="entry name" value="Cbb3-typ_cyt_oxidase_comp"/>
</dbReference>
<keyword evidence="1" id="KW-0812">Transmembrane</keyword>
<keyword evidence="1" id="KW-1133">Transmembrane helix</keyword>
<dbReference type="EMBL" id="UOFW01000050">
    <property type="protein sequence ID" value="VAX03486.1"/>
    <property type="molecule type" value="Genomic_DNA"/>
</dbReference>
<reference evidence="2" key="1">
    <citation type="submission" date="2018-06" db="EMBL/GenBank/DDBJ databases">
        <authorList>
            <person name="Zhirakovskaya E."/>
        </authorList>
    </citation>
    <scope>NUCLEOTIDE SEQUENCE</scope>
</reference>
<keyword evidence="1" id="KW-0472">Membrane</keyword>
<feature type="transmembrane region" description="Helical" evidence="1">
    <location>
        <begin position="12"/>
        <end position="31"/>
    </location>
</feature>
<evidence type="ECO:0000313" key="2">
    <source>
        <dbReference type="EMBL" id="VAX03486.1"/>
    </source>
</evidence>